<sequence length="414" mass="45521">MLNLLKKDILTISKARSEVLILLVMPFVLITILSLSLGGLMTGSAEIEPIHLAIVDETTERDGDSAILLDQGLPDEQAKAVIDNLKVNRQIIAVIETLEKEQLLVTELMTTEAANEALNHADVEAVLTIPDALTTQVLAVMNGGEATESLRLEVIDETTIQSQVLRQIFHHFTSEYNLMMSIQTIKGDTLVVPEDVTLGEIDTIETTTEVSAFQYFTIGMAMMFSLYVASSISSNAFIEKKQDVLLRMMLAGEKPVRYLLSKVVSGYVLAVIQLGILFGLSQLLFDTFSERSGEFWLTIIAVTFIYATVIGALTALLTSLTLMMPTDSVSGIFSGLVVTLFAFLGGSFTPVEQISPFIRTLGNWTPNGAMMTVYLQQIQGYSLSDSMPLLMRILLLSAILFIIAWGLFPKRRFS</sequence>
<dbReference type="EMBL" id="BJWI01000018">
    <property type="protein sequence ID" value="GEM01868.1"/>
    <property type="molecule type" value="Genomic_DNA"/>
</dbReference>
<evidence type="ECO:0000313" key="10">
    <source>
        <dbReference type="Proteomes" id="UP000242243"/>
    </source>
</evidence>
<accession>A0A1I5QPQ9</accession>
<keyword evidence="4 6" id="KW-1133">Transmembrane helix</keyword>
<dbReference type="PANTHER" id="PTHR30294:SF29">
    <property type="entry name" value="MULTIDRUG ABC TRANSPORTER PERMEASE YBHS-RELATED"/>
    <property type="match status" value="1"/>
</dbReference>
<evidence type="ECO:0000256" key="5">
    <source>
        <dbReference type="ARBA" id="ARBA00023136"/>
    </source>
</evidence>
<reference evidence="9 10" key="1">
    <citation type="submission" date="2016-10" db="EMBL/GenBank/DDBJ databases">
        <authorList>
            <person name="de Groot N.N."/>
        </authorList>
    </citation>
    <scope>NUCLEOTIDE SEQUENCE [LARGE SCALE GENOMIC DNA]</scope>
    <source>
        <strain evidence="9 10">DSM 17073</strain>
    </source>
</reference>
<feature type="transmembrane region" description="Helical" evidence="6">
    <location>
        <begin position="295"/>
        <end position="317"/>
    </location>
</feature>
<dbReference type="Pfam" id="PF12698">
    <property type="entry name" value="ABC2_membrane_3"/>
    <property type="match status" value="1"/>
</dbReference>
<evidence type="ECO:0000256" key="3">
    <source>
        <dbReference type="ARBA" id="ARBA00022692"/>
    </source>
</evidence>
<evidence type="ECO:0000256" key="1">
    <source>
        <dbReference type="ARBA" id="ARBA00004651"/>
    </source>
</evidence>
<dbReference type="Proteomes" id="UP000321547">
    <property type="component" value="Unassembled WGS sequence"/>
</dbReference>
<feature type="domain" description="ABC-2 type transporter transmembrane" evidence="7">
    <location>
        <begin position="20"/>
        <end position="405"/>
    </location>
</feature>
<feature type="transmembrane region" description="Helical" evidence="6">
    <location>
        <begin position="20"/>
        <end position="41"/>
    </location>
</feature>
<dbReference type="GO" id="GO:0005886">
    <property type="term" value="C:plasma membrane"/>
    <property type="evidence" value="ECO:0007669"/>
    <property type="project" value="UniProtKB-SubCell"/>
</dbReference>
<dbReference type="Proteomes" id="UP000242243">
    <property type="component" value="Unassembled WGS sequence"/>
</dbReference>
<evidence type="ECO:0000259" key="7">
    <source>
        <dbReference type="Pfam" id="PF12698"/>
    </source>
</evidence>
<dbReference type="EMBL" id="FOXC01000023">
    <property type="protein sequence ID" value="SFP47856.1"/>
    <property type="molecule type" value="Genomic_DNA"/>
</dbReference>
<organism evidence="9 10">
    <name type="scientific">Halolactibacillus halophilus</name>
    <dbReference type="NCBI Taxonomy" id="306540"/>
    <lineage>
        <taxon>Bacteria</taxon>
        <taxon>Bacillati</taxon>
        <taxon>Bacillota</taxon>
        <taxon>Bacilli</taxon>
        <taxon>Bacillales</taxon>
        <taxon>Bacillaceae</taxon>
        <taxon>Halolactibacillus</taxon>
    </lineage>
</organism>
<keyword evidence="11" id="KW-1185">Reference proteome</keyword>
<dbReference type="AlphaFoldDB" id="A0A1I5QPQ9"/>
<evidence type="ECO:0000313" key="8">
    <source>
        <dbReference type="EMBL" id="GEM01868.1"/>
    </source>
</evidence>
<keyword evidence="2" id="KW-1003">Cell membrane</keyword>
<dbReference type="InterPro" id="IPR013525">
    <property type="entry name" value="ABC2_TM"/>
</dbReference>
<feature type="transmembrane region" description="Helical" evidence="6">
    <location>
        <begin position="259"/>
        <end position="283"/>
    </location>
</feature>
<evidence type="ECO:0000256" key="6">
    <source>
        <dbReference type="SAM" id="Phobius"/>
    </source>
</evidence>
<evidence type="ECO:0000256" key="2">
    <source>
        <dbReference type="ARBA" id="ARBA00022475"/>
    </source>
</evidence>
<gene>
    <name evidence="8" type="primary">sagH</name>
    <name evidence="8" type="ORF">HHA03_14000</name>
    <name evidence="9" type="ORF">SAMN05421839_12320</name>
</gene>
<dbReference type="GO" id="GO:0140359">
    <property type="term" value="F:ABC-type transporter activity"/>
    <property type="evidence" value="ECO:0007669"/>
    <property type="project" value="InterPro"/>
</dbReference>
<proteinExistence type="predicted"/>
<protein>
    <submittedName>
        <fullName evidence="8">ABC transporter (ATP-binding protein) -streptolysin S associated ORF</fullName>
    </submittedName>
    <submittedName>
        <fullName evidence="9">ABC-2 type transport system permease protein</fullName>
    </submittedName>
</protein>
<dbReference type="RefSeq" id="WP_089832473.1">
    <property type="nucleotide sequence ID" value="NZ_BJWI01000018.1"/>
</dbReference>
<dbReference type="STRING" id="306540.SAMN05421839_12320"/>
<feature type="transmembrane region" description="Helical" evidence="6">
    <location>
        <begin position="389"/>
        <end position="408"/>
    </location>
</feature>
<evidence type="ECO:0000256" key="4">
    <source>
        <dbReference type="ARBA" id="ARBA00022989"/>
    </source>
</evidence>
<comment type="subcellular location">
    <subcellularLocation>
        <location evidence="1">Cell membrane</location>
        <topology evidence="1">Multi-pass membrane protein</topology>
    </subcellularLocation>
</comment>
<feature type="transmembrane region" description="Helical" evidence="6">
    <location>
        <begin position="329"/>
        <end position="348"/>
    </location>
</feature>
<dbReference type="PANTHER" id="PTHR30294">
    <property type="entry name" value="MEMBRANE COMPONENT OF ABC TRANSPORTER YHHJ-RELATED"/>
    <property type="match status" value="1"/>
</dbReference>
<dbReference type="InterPro" id="IPR051449">
    <property type="entry name" value="ABC-2_transporter_component"/>
</dbReference>
<keyword evidence="3 6" id="KW-0812">Transmembrane</keyword>
<evidence type="ECO:0000313" key="11">
    <source>
        <dbReference type="Proteomes" id="UP000321547"/>
    </source>
</evidence>
<name>A0A1I5QPQ9_9BACI</name>
<feature type="transmembrane region" description="Helical" evidence="6">
    <location>
        <begin position="215"/>
        <end position="238"/>
    </location>
</feature>
<evidence type="ECO:0000313" key="9">
    <source>
        <dbReference type="EMBL" id="SFP47856.1"/>
    </source>
</evidence>
<keyword evidence="5 6" id="KW-0472">Membrane</keyword>
<dbReference type="OrthoDB" id="3078158at2"/>
<reference evidence="8 11" key="2">
    <citation type="submission" date="2019-07" db="EMBL/GenBank/DDBJ databases">
        <title>Whole genome shotgun sequence of Halolactibacillus halophilus NBRC 100868.</title>
        <authorList>
            <person name="Hosoyama A."/>
            <person name="Uohara A."/>
            <person name="Ohji S."/>
            <person name="Ichikawa N."/>
        </authorList>
    </citation>
    <scope>NUCLEOTIDE SEQUENCE [LARGE SCALE GENOMIC DNA]</scope>
    <source>
        <strain evidence="8 11">NBRC 100868</strain>
    </source>
</reference>